<dbReference type="InterPro" id="IPR036047">
    <property type="entry name" value="F-box-like_dom_sf"/>
</dbReference>
<dbReference type="AlphaFoldDB" id="A0A0C2XDL4"/>
<gene>
    <name evidence="2" type="ORF">M408DRAFT_173975</name>
</gene>
<proteinExistence type="predicted"/>
<evidence type="ECO:0000313" key="2">
    <source>
        <dbReference type="EMBL" id="KIM27147.1"/>
    </source>
</evidence>
<sequence length="320" mass="36190">MTIDRLPVEVMSMVFIMLINDVNAEHDPRKRLMRVCRRWRAILTGLVAAWTNISWSTGLAKVPGAIRCHSSSSFARAVRRAVRGNLEITLEFPAYPARPFDFRNDDWASLTVNNGNETWVSRCRRLMLVVPPGSSTAILDAIFGPFGYQFASLMCLVLHDMGCFTVRGALDVFLDAIANTAANLRRLELISPYDTHIVRRLLDRGDILVRIREFKLPSHTHFSAWEALPNLTYLHVTSKNPYSDHSMDLSQLVAPMLTRLRLDGPFQPLHIPPLAIIGQLEWLELVGFPSELTDTLRAMRPPTNEVKSLTSDGIRMEWVG</sequence>
<name>A0A0C2XDL4_SERVB</name>
<dbReference type="CDD" id="cd09917">
    <property type="entry name" value="F-box_SF"/>
    <property type="match status" value="1"/>
</dbReference>
<dbReference type="InterPro" id="IPR001810">
    <property type="entry name" value="F-box_dom"/>
</dbReference>
<dbReference type="PROSITE" id="PS50181">
    <property type="entry name" value="FBOX"/>
    <property type="match status" value="1"/>
</dbReference>
<dbReference type="HOGENOM" id="CLU_059782_0_0_1"/>
<reference evidence="2 3" key="1">
    <citation type="submission" date="2014-04" db="EMBL/GenBank/DDBJ databases">
        <authorList>
            <consortium name="DOE Joint Genome Institute"/>
            <person name="Kuo A."/>
            <person name="Zuccaro A."/>
            <person name="Kohler A."/>
            <person name="Nagy L.G."/>
            <person name="Floudas D."/>
            <person name="Copeland A."/>
            <person name="Barry K.W."/>
            <person name="Cichocki N."/>
            <person name="Veneault-Fourrey C."/>
            <person name="LaButti K."/>
            <person name="Lindquist E.A."/>
            <person name="Lipzen A."/>
            <person name="Lundell T."/>
            <person name="Morin E."/>
            <person name="Murat C."/>
            <person name="Sun H."/>
            <person name="Tunlid A."/>
            <person name="Henrissat B."/>
            <person name="Grigoriev I.V."/>
            <person name="Hibbett D.S."/>
            <person name="Martin F."/>
            <person name="Nordberg H.P."/>
            <person name="Cantor M.N."/>
            <person name="Hua S.X."/>
        </authorList>
    </citation>
    <scope>NUCLEOTIDE SEQUENCE [LARGE SCALE GENOMIC DNA]</scope>
    <source>
        <strain evidence="2 3">MAFF 305830</strain>
    </source>
</reference>
<keyword evidence="3" id="KW-1185">Reference proteome</keyword>
<organism evidence="2 3">
    <name type="scientific">Serendipita vermifera MAFF 305830</name>
    <dbReference type="NCBI Taxonomy" id="933852"/>
    <lineage>
        <taxon>Eukaryota</taxon>
        <taxon>Fungi</taxon>
        <taxon>Dikarya</taxon>
        <taxon>Basidiomycota</taxon>
        <taxon>Agaricomycotina</taxon>
        <taxon>Agaricomycetes</taxon>
        <taxon>Sebacinales</taxon>
        <taxon>Serendipitaceae</taxon>
        <taxon>Serendipita</taxon>
    </lineage>
</organism>
<evidence type="ECO:0000313" key="3">
    <source>
        <dbReference type="Proteomes" id="UP000054097"/>
    </source>
</evidence>
<evidence type="ECO:0000259" key="1">
    <source>
        <dbReference type="PROSITE" id="PS50181"/>
    </source>
</evidence>
<accession>A0A0C2XDL4</accession>
<dbReference type="OrthoDB" id="2649251at2759"/>
<dbReference type="EMBL" id="KN824301">
    <property type="protein sequence ID" value="KIM27147.1"/>
    <property type="molecule type" value="Genomic_DNA"/>
</dbReference>
<dbReference type="SUPFAM" id="SSF81383">
    <property type="entry name" value="F-box domain"/>
    <property type="match status" value="1"/>
</dbReference>
<feature type="domain" description="F-box" evidence="1">
    <location>
        <begin position="1"/>
        <end position="53"/>
    </location>
</feature>
<reference evidence="3" key="2">
    <citation type="submission" date="2015-01" db="EMBL/GenBank/DDBJ databases">
        <title>Evolutionary Origins and Diversification of the Mycorrhizal Mutualists.</title>
        <authorList>
            <consortium name="DOE Joint Genome Institute"/>
            <consortium name="Mycorrhizal Genomics Consortium"/>
            <person name="Kohler A."/>
            <person name="Kuo A."/>
            <person name="Nagy L.G."/>
            <person name="Floudas D."/>
            <person name="Copeland A."/>
            <person name="Barry K.W."/>
            <person name="Cichocki N."/>
            <person name="Veneault-Fourrey C."/>
            <person name="LaButti K."/>
            <person name="Lindquist E.A."/>
            <person name="Lipzen A."/>
            <person name="Lundell T."/>
            <person name="Morin E."/>
            <person name="Murat C."/>
            <person name="Riley R."/>
            <person name="Ohm R."/>
            <person name="Sun H."/>
            <person name="Tunlid A."/>
            <person name="Henrissat B."/>
            <person name="Grigoriev I.V."/>
            <person name="Hibbett D.S."/>
            <person name="Martin F."/>
        </authorList>
    </citation>
    <scope>NUCLEOTIDE SEQUENCE [LARGE SCALE GENOMIC DNA]</scope>
    <source>
        <strain evidence="3">MAFF 305830</strain>
    </source>
</reference>
<protein>
    <recommendedName>
        <fullName evidence="1">F-box domain-containing protein</fullName>
    </recommendedName>
</protein>
<dbReference type="Proteomes" id="UP000054097">
    <property type="component" value="Unassembled WGS sequence"/>
</dbReference>